<protein>
    <submittedName>
        <fullName evidence="3">Stage V sporulation protein AA</fullName>
    </submittedName>
</protein>
<keyword evidence="1" id="KW-0812">Transmembrane</keyword>
<gene>
    <name evidence="3" type="ORF">ACFPTR_09070</name>
</gene>
<sequence>MERRVYLELFNDKKAMDKETLFVKDVARLEGKREIVSQIEQLPVYTPTKKDENYVVIDVLTILQHIHSALPDIHVIPIGPKQTVIEIAREKQPLSPLFVLFFWLLLYIGSALAIMNFHEDVSMLLVHQKLYLFITGKELAQPLLLQIPYSIGLGLGMIIFFNHIFKKRINEEPSPLDIEIFQYKKGIEDYLSATETDRSSKPWPSKHSPQ</sequence>
<accession>A0ABW0U6J0</accession>
<keyword evidence="1" id="KW-0472">Membrane</keyword>
<dbReference type="Pfam" id="PF12164">
    <property type="entry name" value="SporV_AA"/>
    <property type="match status" value="1"/>
</dbReference>
<organism evidence="3 4">
    <name type="scientific">Aliibacillus thermotolerans</name>
    <dbReference type="NCBI Taxonomy" id="1834418"/>
    <lineage>
        <taxon>Bacteria</taxon>
        <taxon>Bacillati</taxon>
        <taxon>Bacillota</taxon>
        <taxon>Bacilli</taxon>
        <taxon>Bacillales</taxon>
        <taxon>Bacillaceae</taxon>
        <taxon>Aliibacillus</taxon>
    </lineage>
</organism>
<evidence type="ECO:0000259" key="2">
    <source>
        <dbReference type="Pfam" id="PF12164"/>
    </source>
</evidence>
<proteinExistence type="predicted"/>
<dbReference type="InterPro" id="IPR038548">
    <property type="entry name" value="SporV_AA_N_sf"/>
</dbReference>
<comment type="caution">
    <text evidence="3">The sequence shown here is derived from an EMBL/GenBank/DDBJ whole genome shotgun (WGS) entry which is preliminary data.</text>
</comment>
<feature type="domain" description="Stage V sporulation protein AA" evidence="2">
    <location>
        <begin position="3"/>
        <end position="89"/>
    </location>
</feature>
<evidence type="ECO:0000313" key="4">
    <source>
        <dbReference type="Proteomes" id="UP001596143"/>
    </source>
</evidence>
<keyword evidence="4" id="KW-1185">Reference proteome</keyword>
<evidence type="ECO:0000313" key="3">
    <source>
        <dbReference type="EMBL" id="MFC5629023.1"/>
    </source>
</evidence>
<feature type="transmembrane region" description="Helical" evidence="1">
    <location>
        <begin position="147"/>
        <end position="165"/>
    </location>
</feature>
<dbReference type="Gene3D" id="2.60.480.10">
    <property type="entry name" value="eubacterium ventriosum atcc domain"/>
    <property type="match status" value="1"/>
</dbReference>
<evidence type="ECO:0000256" key="1">
    <source>
        <dbReference type="SAM" id="Phobius"/>
    </source>
</evidence>
<feature type="transmembrane region" description="Helical" evidence="1">
    <location>
        <begin position="97"/>
        <end position="117"/>
    </location>
</feature>
<dbReference type="EMBL" id="JBHSPF010000045">
    <property type="protein sequence ID" value="MFC5629023.1"/>
    <property type="molecule type" value="Genomic_DNA"/>
</dbReference>
<name>A0ABW0U6J0_9BACI</name>
<dbReference type="Proteomes" id="UP001596143">
    <property type="component" value="Unassembled WGS sequence"/>
</dbReference>
<keyword evidence="1" id="KW-1133">Transmembrane helix</keyword>
<dbReference type="RefSeq" id="WP_270895411.1">
    <property type="nucleotide sequence ID" value="NZ_JBHSPF010000045.1"/>
</dbReference>
<reference evidence="4" key="1">
    <citation type="journal article" date="2019" name="Int. J. Syst. Evol. Microbiol.">
        <title>The Global Catalogue of Microorganisms (GCM) 10K type strain sequencing project: providing services to taxonomists for standard genome sequencing and annotation.</title>
        <authorList>
            <consortium name="The Broad Institute Genomics Platform"/>
            <consortium name="The Broad Institute Genome Sequencing Center for Infectious Disease"/>
            <person name="Wu L."/>
            <person name="Ma J."/>
        </authorList>
    </citation>
    <scope>NUCLEOTIDE SEQUENCE [LARGE SCALE GENOMIC DNA]</scope>
    <source>
        <strain evidence="4">CGMCC 1.15790</strain>
    </source>
</reference>
<dbReference type="InterPro" id="IPR021997">
    <property type="entry name" value="SporV_AA"/>
</dbReference>